<reference evidence="2" key="2">
    <citation type="submission" date="2020-09" db="EMBL/GenBank/DDBJ databases">
        <authorList>
            <person name="Sun Q."/>
            <person name="Zhou Y."/>
        </authorList>
    </citation>
    <scope>NUCLEOTIDE SEQUENCE</scope>
    <source>
        <strain evidence="2">CGMCC 1.12426</strain>
    </source>
</reference>
<evidence type="ECO:0000256" key="1">
    <source>
        <dbReference type="RuleBase" id="RU000363"/>
    </source>
</evidence>
<organism evidence="2 3">
    <name type="scientific">Roseibium aquae</name>
    <dbReference type="NCBI Taxonomy" id="1323746"/>
    <lineage>
        <taxon>Bacteria</taxon>
        <taxon>Pseudomonadati</taxon>
        <taxon>Pseudomonadota</taxon>
        <taxon>Alphaproteobacteria</taxon>
        <taxon>Hyphomicrobiales</taxon>
        <taxon>Stappiaceae</taxon>
        <taxon>Roseibium</taxon>
    </lineage>
</organism>
<comment type="similarity">
    <text evidence="1">Belongs to the short-chain dehydrogenases/reductases (SDR) family.</text>
</comment>
<evidence type="ECO:0000313" key="3">
    <source>
        <dbReference type="Proteomes" id="UP000605148"/>
    </source>
</evidence>
<accession>A0A916X354</accession>
<gene>
    <name evidence="2" type="ORF">GCM10011316_29950</name>
</gene>
<protein>
    <submittedName>
        <fullName evidence="2">Short-chain dehydrogenase/reductase</fullName>
    </submittedName>
</protein>
<dbReference type="PANTHER" id="PTHR43976:SF9">
    <property type="entry name" value="OXIDOREDUCTASE"/>
    <property type="match status" value="1"/>
</dbReference>
<dbReference type="OrthoDB" id="9810935at2"/>
<dbReference type="RefSeq" id="WP_150497258.1">
    <property type="nucleotide sequence ID" value="NZ_BMFA01000009.1"/>
</dbReference>
<dbReference type="InterPro" id="IPR002347">
    <property type="entry name" value="SDR_fam"/>
</dbReference>
<dbReference type="CDD" id="cd05374">
    <property type="entry name" value="17beta-HSD-like_SDR_c"/>
    <property type="match status" value="1"/>
</dbReference>
<proteinExistence type="inferred from homology"/>
<dbReference type="EMBL" id="BMFA01000009">
    <property type="protein sequence ID" value="GGB55880.1"/>
    <property type="molecule type" value="Genomic_DNA"/>
</dbReference>
<dbReference type="PANTHER" id="PTHR43976">
    <property type="entry name" value="SHORT CHAIN DEHYDROGENASE"/>
    <property type="match status" value="1"/>
</dbReference>
<dbReference type="SUPFAM" id="SSF51735">
    <property type="entry name" value="NAD(P)-binding Rossmann-fold domains"/>
    <property type="match status" value="1"/>
</dbReference>
<dbReference type="PRINTS" id="PR00080">
    <property type="entry name" value="SDRFAMILY"/>
</dbReference>
<dbReference type="PRINTS" id="PR00081">
    <property type="entry name" value="GDHRDH"/>
</dbReference>
<reference evidence="2" key="1">
    <citation type="journal article" date="2014" name="Int. J. Syst. Evol. Microbiol.">
        <title>Complete genome sequence of Corynebacterium casei LMG S-19264T (=DSM 44701T), isolated from a smear-ripened cheese.</title>
        <authorList>
            <consortium name="US DOE Joint Genome Institute (JGI-PGF)"/>
            <person name="Walter F."/>
            <person name="Albersmeier A."/>
            <person name="Kalinowski J."/>
            <person name="Ruckert C."/>
        </authorList>
    </citation>
    <scope>NUCLEOTIDE SEQUENCE</scope>
    <source>
        <strain evidence="2">CGMCC 1.12426</strain>
    </source>
</reference>
<dbReference type="Pfam" id="PF00106">
    <property type="entry name" value="adh_short"/>
    <property type="match status" value="1"/>
</dbReference>
<keyword evidence="3" id="KW-1185">Reference proteome</keyword>
<evidence type="ECO:0000313" key="2">
    <source>
        <dbReference type="EMBL" id="GGB55880.1"/>
    </source>
</evidence>
<sequence length="292" mass="30635">MQETRRSIVVTGANSGFGAAAVRAFADRGDRVWGTMRDTGGRNAAKKAELEGYSPRITIAEMDVTSDASVAEGFATILAEGTVDILINNAGIMYIGMTEAYSVAQAAEQMDTNYFGAIRAMQAVLPSMRAAGSGLIINTSSIAGRVSVPFFGTYCATKHALEAYSQSLRYEVAPFGIDVSLVEPGPFPSNLLAAGKPPARADVLASYGDLGQVPDAMVAGFAQMLASDQAPDPQLVVDAYLSLADAAPGKRPTRTVVGITWGVDEVNAFTQPRQDALLKEMQLDTVLGGVDA</sequence>
<comment type="caution">
    <text evidence="2">The sequence shown here is derived from an EMBL/GenBank/DDBJ whole genome shotgun (WGS) entry which is preliminary data.</text>
</comment>
<name>A0A916X354_9HYPH</name>
<dbReference type="InterPro" id="IPR051911">
    <property type="entry name" value="SDR_oxidoreductase"/>
</dbReference>
<dbReference type="PROSITE" id="PS00061">
    <property type="entry name" value="ADH_SHORT"/>
    <property type="match status" value="1"/>
</dbReference>
<dbReference type="InterPro" id="IPR036291">
    <property type="entry name" value="NAD(P)-bd_dom_sf"/>
</dbReference>
<dbReference type="Proteomes" id="UP000605148">
    <property type="component" value="Unassembled WGS sequence"/>
</dbReference>
<dbReference type="InterPro" id="IPR020904">
    <property type="entry name" value="Sc_DH/Rdtase_CS"/>
</dbReference>
<dbReference type="Gene3D" id="3.40.50.720">
    <property type="entry name" value="NAD(P)-binding Rossmann-like Domain"/>
    <property type="match status" value="1"/>
</dbReference>
<dbReference type="AlphaFoldDB" id="A0A916X354"/>